<keyword evidence="3 4" id="KW-0732">Signal</keyword>
<evidence type="ECO:0000256" key="3">
    <source>
        <dbReference type="ARBA" id="ARBA00022729"/>
    </source>
</evidence>
<evidence type="ECO:0000313" key="6">
    <source>
        <dbReference type="EMBL" id="SHG23346.1"/>
    </source>
</evidence>
<dbReference type="InterPro" id="IPR028082">
    <property type="entry name" value="Peripla_BP_I"/>
</dbReference>
<dbReference type="AlphaFoldDB" id="A0A1M5I4V0"/>
<feature type="chain" id="PRO_5012092970" evidence="4">
    <location>
        <begin position="26"/>
        <end position="312"/>
    </location>
</feature>
<sequence length="312" mass="32473">MMKSTLKLLATSTMLVALAATGASAAGKTFALIQYNQQVSFFTDITRGAQEAAKASGDELLVFDANNSAQAQDSAFDTYIQQKVDGIIIVSVDQNGVMPAVRTASEAGIPVVAVDGVLPEGPQKAQISVDSYTAGKLIGEFYVDYVKKNMGGKVTLGSVGALNSDLQNLRQKGFDEVVNAAGVATSVGVVDGRNIQDQALAAAENLLTGNPDLQTLYATGEPALVGAVAAAESQGRTDKIKLFGWDLSAQAIAAIDQGFLVGVVQQDPFLEGKKAVEALVTLAGGGSVEKEIKVPVTIVTKENVDAFRAQFK</sequence>
<keyword evidence="7" id="KW-1185">Reference proteome</keyword>
<organism evidence="6 7">
    <name type="scientific">Kaistia soli DSM 19436</name>
    <dbReference type="NCBI Taxonomy" id="1122133"/>
    <lineage>
        <taxon>Bacteria</taxon>
        <taxon>Pseudomonadati</taxon>
        <taxon>Pseudomonadota</taxon>
        <taxon>Alphaproteobacteria</taxon>
        <taxon>Hyphomicrobiales</taxon>
        <taxon>Kaistiaceae</taxon>
        <taxon>Kaistia</taxon>
    </lineage>
</organism>
<dbReference type="EMBL" id="FQUP01000004">
    <property type="protein sequence ID" value="SHG23346.1"/>
    <property type="molecule type" value="Genomic_DNA"/>
</dbReference>
<comment type="subcellular location">
    <subcellularLocation>
        <location evidence="1">Cell envelope</location>
    </subcellularLocation>
</comment>
<dbReference type="GO" id="GO:0030313">
    <property type="term" value="C:cell envelope"/>
    <property type="evidence" value="ECO:0007669"/>
    <property type="project" value="UniProtKB-SubCell"/>
</dbReference>
<gene>
    <name evidence="6" type="ORF">SAMN02745157_3749</name>
</gene>
<dbReference type="PANTHER" id="PTHR46847:SF1">
    <property type="entry name" value="D-ALLOSE-BINDING PERIPLASMIC PROTEIN-RELATED"/>
    <property type="match status" value="1"/>
</dbReference>
<dbReference type="PANTHER" id="PTHR46847">
    <property type="entry name" value="D-ALLOSE-BINDING PERIPLASMIC PROTEIN-RELATED"/>
    <property type="match status" value="1"/>
</dbReference>
<evidence type="ECO:0000259" key="5">
    <source>
        <dbReference type="Pfam" id="PF13407"/>
    </source>
</evidence>
<protein>
    <submittedName>
        <fullName evidence="6">Ribose transport system substrate-binding protein</fullName>
    </submittedName>
</protein>
<evidence type="ECO:0000256" key="2">
    <source>
        <dbReference type="ARBA" id="ARBA00007639"/>
    </source>
</evidence>
<dbReference type="STRING" id="1122133.SAMN02745157_3749"/>
<dbReference type="Proteomes" id="UP000184485">
    <property type="component" value="Unassembled WGS sequence"/>
</dbReference>
<dbReference type="InterPro" id="IPR025997">
    <property type="entry name" value="SBP_2_dom"/>
</dbReference>
<proteinExistence type="inferred from homology"/>
<evidence type="ECO:0000256" key="4">
    <source>
        <dbReference type="SAM" id="SignalP"/>
    </source>
</evidence>
<name>A0A1M5I4V0_9HYPH</name>
<dbReference type="SUPFAM" id="SSF53822">
    <property type="entry name" value="Periplasmic binding protein-like I"/>
    <property type="match status" value="1"/>
</dbReference>
<dbReference type="Pfam" id="PF13407">
    <property type="entry name" value="Peripla_BP_4"/>
    <property type="match status" value="1"/>
</dbReference>
<feature type="signal peptide" evidence="4">
    <location>
        <begin position="1"/>
        <end position="25"/>
    </location>
</feature>
<comment type="similarity">
    <text evidence="2">Belongs to the bacterial solute-binding protein 2 family.</text>
</comment>
<evidence type="ECO:0000256" key="1">
    <source>
        <dbReference type="ARBA" id="ARBA00004196"/>
    </source>
</evidence>
<reference evidence="6 7" key="1">
    <citation type="submission" date="2016-11" db="EMBL/GenBank/DDBJ databases">
        <authorList>
            <person name="Jaros S."/>
            <person name="Januszkiewicz K."/>
            <person name="Wedrychowicz H."/>
        </authorList>
    </citation>
    <scope>NUCLEOTIDE SEQUENCE [LARGE SCALE GENOMIC DNA]</scope>
    <source>
        <strain evidence="6 7">DSM 19436</strain>
    </source>
</reference>
<feature type="domain" description="Periplasmic binding protein" evidence="5">
    <location>
        <begin position="30"/>
        <end position="285"/>
    </location>
</feature>
<evidence type="ECO:0000313" key="7">
    <source>
        <dbReference type="Proteomes" id="UP000184485"/>
    </source>
</evidence>
<accession>A0A1M5I4V0</accession>
<dbReference type="Gene3D" id="3.40.50.2300">
    <property type="match status" value="2"/>
</dbReference>
<dbReference type="GO" id="GO:0030246">
    <property type="term" value="F:carbohydrate binding"/>
    <property type="evidence" value="ECO:0007669"/>
    <property type="project" value="UniProtKB-ARBA"/>
</dbReference>